<reference evidence="1" key="2">
    <citation type="journal article" date="2022" name="Res Sq">
        <title>Comparative Genomics Reveals Insights into the Divergent Evolution of Astigmatic Mites and Household Pest Adaptations.</title>
        <authorList>
            <person name="Xiong Q."/>
            <person name="Wan A.T.-Y."/>
            <person name="Liu X.-Y."/>
            <person name="Fung C.S.-H."/>
            <person name="Xiao X."/>
            <person name="Malainual N."/>
            <person name="Hou J."/>
            <person name="Wang L."/>
            <person name="Wang M."/>
            <person name="Yang K."/>
            <person name="Cui Y."/>
            <person name="Leung E."/>
            <person name="Nong W."/>
            <person name="Shin S.-K."/>
            <person name="Au S."/>
            <person name="Jeong K.Y."/>
            <person name="Chew F.T."/>
            <person name="Hui J."/>
            <person name="Leung T.F."/>
            <person name="Tungtrongchitr A."/>
            <person name="Zhong N."/>
            <person name="Liu Z."/>
            <person name="Tsui S."/>
        </authorList>
    </citation>
    <scope>NUCLEOTIDE SEQUENCE</scope>
    <source>
        <strain evidence="1">Derf</strain>
        <tissue evidence="1">Whole organism</tissue>
    </source>
</reference>
<protein>
    <submittedName>
        <fullName evidence="1">Uncharacterized protein</fullName>
    </submittedName>
</protein>
<gene>
    <name evidence="1" type="ORF">DERF_015807</name>
</gene>
<keyword evidence="2" id="KW-1185">Reference proteome</keyword>
<proteinExistence type="predicted"/>
<sequence>MIEQCSELLRIPDFDRSIVPTLWMPGNINAIGNENAGLICCNIVHDFGQKFSFEKIQSQ</sequence>
<comment type="caution">
    <text evidence="1">The sequence shown here is derived from an EMBL/GenBank/DDBJ whole genome shotgun (WGS) entry which is preliminary data.</text>
</comment>
<name>A0A922HF82_DERFA</name>
<dbReference type="Proteomes" id="UP000790347">
    <property type="component" value="Unassembled WGS sequence"/>
</dbReference>
<organism evidence="1 2">
    <name type="scientific">Dermatophagoides farinae</name>
    <name type="common">American house dust mite</name>
    <dbReference type="NCBI Taxonomy" id="6954"/>
    <lineage>
        <taxon>Eukaryota</taxon>
        <taxon>Metazoa</taxon>
        <taxon>Ecdysozoa</taxon>
        <taxon>Arthropoda</taxon>
        <taxon>Chelicerata</taxon>
        <taxon>Arachnida</taxon>
        <taxon>Acari</taxon>
        <taxon>Acariformes</taxon>
        <taxon>Sarcoptiformes</taxon>
        <taxon>Astigmata</taxon>
        <taxon>Psoroptidia</taxon>
        <taxon>Analgoidea</taxon>
        <taxon>Pyroglyphidae</taxon>
        <taxon>Dermatophagoidinae</taxon>
        <taxon>Dermatophagoides</taxon>
    </lineage>
</organism>
<dbReference type="AlphaFoldDB" id="A0A922HF82"/>
<evidence type="ECO:0000313" key="1">
    <source>
        <dbReference type="EMBL" id="KAH9491071.1"/>
    </source>
</evidence>
<evidence type="ECO:0000313" key="2">
    <source>
        <dbReference type="Proteomes" id="UP000790347"/>
    </source>
</evidence>
<accession>A0A922HF82</accession>
<dbReference type="EMBL" id="ASGP02000009">
    <property type="protein sequence ID" value="KAH9491071.1"/>
    <property type="molecule type" value="Genomic_DNA"/>
</dbReference>
<reference evidence="1" key="1">
    <citation type="submission" date="2013-05" db="EMBL/GenBank/DDBJ databases">
        <authorList>
            <person name="Yim A.K.Y."/>
            <person name="Chan T.F."/>
            <person name="Ji K.M."/>
            <person name="Liu X.Y."/>
            <person name="Zhou J.W."/>
            <person name="Li R.Q."/>
            <person name="Yang K.Y."/>
            <person name="Li J."/>
            <person name="Li M."/>
            <person name="Law P.T.W."/>
            <person name="Wu Y.L."/>
            <person name="Cai Z.L."/>
            <person name="Qin H."/>
            <person name="Bao Y."/>
            <person name="Leung R.K.K."/>
            <person name="Ng P.K.S."/>
            <person name="Zou J."/>
            <person name="Zhong X.J."/>
            <person name="Ran P.X."/>
            <person name="Zhong N.S."/>
            <person name="Liu Z.G."/>
            <person name="Tsui S.K.W."/>
        </authorList>
    </citation>
    <scope>NUCLEOTIDE SEQUENCE</scope>
    <source>
        <strain evidence="1">Derf</strain>
        <tissue evidence="1">Whole organism</tissue>
    </source>
</reference>